<accession>A0ABN9MN52</accession>
<evidence type="ECO:0000313" key="4">
    <source>
        <dbReference type="Proteomes" id="UP001176940"/>
    </source>
</evidence>
<gene>
    <name evidence="3" type="ORF">RIMI_LOCUS22920946</name>
</gene>
<dbReference type="PANTHER" id="PTHR10642">
    <property type="entry name" value="RIBONUCLEASE H1"/>
    <property type="match status" value="1"/>
</dbReference>
<dbReference type="Gene3D" id="3.30.420.10">
    <property type="entry name" value="Ribonuclease H-like superfamily/Ribonuclease H"/>
    <property type="match status" value="1"/>
</dbReference>
<dbReference type="Pfam" id="PF00075">
    <property type="entry name" value="RNase_H"/>
    <property type="match status" value="1"/>
</dbReference>
<dbReference type="Proteomes" id="UP001176940">
    <property type="component" value="Unassembled WGS sequence"/>
</dbReference>
<name>A0ABN9MN52_9NEOB</name>
<organism evidence="3 4">
    <name type="scientific">Ranitomeya imitator</name>
    <name type="common">mimic poison frog</name>
    <dbReference type="NCBI Taxonomy" id="111125"/>
    <lineage>
        <taxon>Eukaryota</taxon>
        <taxon>Metazoa</taxon>
        <taxon>Chordata</taxon>
        <taxon>Craniata</taxon>
        <taxon>Vertebrata</taxon>
        <taxon>Euteleostomi</taxon>
        <taxon>Amphibia</taxon>
        <taxon>Batrachia</taxon>
        <taxon>Anura</taxon>
        <taxon>Neobatrachia</taxon>
        <taxon>Hyloidea</taxon>
        <taxon>Dendrobatidae</taxon>
        <taxon>Dendrobatinae</taxon>
        <taxon>Ranitomeya</taxon>
    </lineage>
</organism>
<evidence type="ECO:0000256" key="1">
    <source>
        <dbReference type="ARBA" id="ARBA00005300"/>
    </source>
</evidence>
<dbReference type="PROSITE" id="PS50879">
    <property type="entry name" value="RNASE_H_1"/>
    <property type="match status" value="1"/>
</dbReference>
<sequence>MGLRKMPLPGGNGPKCKQLRNVAERLEGRQTNQRAEIQAACKALEQAKSQNITKLVLYTDSMHTINGITKWIHSWKLNDWKMSTGKEVINRRDFEKLDGLTQGLDVKWVSMTLINTTHSSLCTFPATLDLEEMKKLIKLAREGALKPALDTGDL</sequence>
<dbReference type="InterPro" id="IPR036397">
    <property type="entry name" value="RNaseH_sf"/>
</dbReference>
<dbReference type="SUPFAM" id="SSF53098">
    <property type="entry name" value="Ribonuclease H-like"/>
    <property type="match status" value="1"/>
</dbReference>
<protein>
    <recommendedName>
        <fullName evidence="2">RNase H type-1 domain-containing protein</fullName>
    </recommendedName>
</protein>
<feature type="domain" description="RNase H type-1" evidence="2">
    <location>
        <begin position="1"/>
        <end position="131"/>
    </location>
</feature>
<dbReference type="InterPro" id="IPR012337">
    <property type="entry name" value="RNaseH-like_sf"/>
</dbReference>
<dbReference type="InterPro" id="IPR050092">
    <property type="entry name" value="RNase_H"/>
</dbReference>
<evidence type="ECO:0000259" key="2">
    <source>
        <dbReference type="PROSITE" id="PS50879"/>
    </source>
</evidence>
<comment type="similarity">
    <text evidence="1">Belongs to the RNase H family.</text>
</comment>
<dbReference type="InterPro" id="IPR002156">
    <property type="entry name" value="RNaseH_domain"/>
</dbReference>
<dbReference type="CDD" id="cd09280">
    <property type="entry name" value="RNase_HI_eukaryote_like"/>
    <property type="match status" value="1"/>
</dbReference>
<dbReference type="EMBL" id="CAUEEQ010079067">
    <property type="protein sequence ID" value="CAJ0968219.1"/>
    <property type="molecule type" value="Genomic_DNA"/>
</dbReference>
<reference evidence="3" key="1">
    <citation type="submission" date="2023-07" db="EMBL/GenBank/DDBJ databases">
        <authorList>
            <person name="Stuckert A."/>
        </authorList>
    </citation>
    <scope>NUCLEOTIDE SEQUENCE</scope>
</reference>
<proteinExistence type="inferred from homology"/>
<evidence type="ECO:0000313" key="3">
    <source>
        <dbReference type="EMBL" id="CAJ0968219.1"/>
    </source>
</evidence>
<keyword evidence="4" id="KW-1185">Reference proteome</keyword>
<dbReference type="PANTHER" id="PTHR10642:SF32">
    <property type="entry name" value="RIBONUCLEASE H1"/>
    <property type="match status" value="1"/>
</dbReference>
<comment type="caution">
    <text evidence="3">The sequence shown here is derived from an EMBL/GenBank/DDBJ whole genome shotgun (WGS) entry which is preliminary data.</text>
</comment>